<organism evidence="12 13">
    <name type="scientific">Mortierella alpina</name>
    <name type="common">Oleaginous fungus</name>
    <name type="synonym">Mortierella renispora</name>
    <dbReference type="NCBI Taxonomy" id="64518"/>
    <lineage>
        <taxon>Eukaryota</taxon>
        <taxon>Fungi</taxon>
        <taxon>Fungi incertae sedis</taxon>
        <taxon>Mucoromycota</taxon>
        <taxon>Mortierellomycotina</taxon>
        <taxon>Mortierellomycetes</taxon>
        <taxon>Mortierellales</taxon>
        <taxon>Mortierellaceae</taxon>
        <taxon>Mortierella</taxon>
    </lineage>
</organism>
<dbReference type="GO" id="GO:0006666">
    <property type="term" value="P:3-keto-sphinganine metabolic process"/>
    <property type="evidence" value="ECO:0007669"/>
    <property type="project" value="InterPro"/>
</dbReference>
<dbReference type="Proteomes" id="UP000738359">
    <property type="component" value="Unassembled WGS sequence"/>
</dbReference>
<dbReference type="Gene3D" id="3.40.50.720">
    <property type="entry name" value="NAD(P)-binding Rossmann-like Domain"/>
    <property type="match status" value="1"/>
</dbReference>
<dbReference type="GO" id="GO:0005789">
    <property type="term" value="C:endoplasmic reticulum membrane"/>
    <property type="evidence" value="ECO:0007669"/>
    <property type="project" value="TreeGrafter"/>
</dbReference>
<comment type="pathway">
    <text evidence="2">Lipid metabolism; sphingolipid metabolism.</text>
</comment>
<evidence type="ECO:0000256" key="2">
    <source>
        <dbReference type="ARBA" id="ARBA00004760"/>
    </source>
</evidence>
<protein>
    <recommendedName>
        <fullName evidence="9">3-dehydrosphinganine reductase</fullName>
        <ecNumber evidence="9">1.1.1.102</ecNumber>
    </recommendedName>
</protein>
<reference evidence="12" key="1">
    <citation type="journal article" date="2020" name="Fungal Divers.">
        <title>Resolving the Mortierellaceae phylogeny through synthesis of multi-gene phylogenetics and phylogenomics.</title>
        <authorList>
            <person name="Vandepol N."/>
            <person name="Liber J."/>
            <person name="Desiro A."/>
            <person name="Na H."/>
            <person name="Kennedy M."/>
            <person name="Barry K."/>
            <person name="Grigoriev I.V."/>
            <person name="Miller A.N."/>
            <person name="O'Donnell K."/>
            <person name="Stajich J.E."/>
            <person name="Bonito G."/>
        </authorList>
    </citation>
    <scope>NUCLEOTIDE SEQUENCE</scope>
    <source>
        <strain evidence="12">CK1249</strain>
    </source>
</reference>
<keyword evidence="5" id="KW-0521">NADP</keyword>
<dbReference type="GO" id="GO:0047560">
    <property type="term" value="F:3-dehydrosphinganine reductase activity"/>
    <property type="evidence" value="ECO:0007669"/>
    <property type="project" value="UniProtKB-EC"/>
</dbReference>
<evidence type="ECO:0000256" key="11">
    <source>
        <dbReference type="ARBA" id="ARBA00048930"/>
    </source>
</evidence>
<accession>A0A9P6JE79</accession>
<proteinExistence type="predicted"/>
<keyword evidence="13" id="KW-1185">Reference proteome</keyword>
<dbReference type="InterPro" id="IPR002347">
    <property type="entry name" value="SDR_fam"/>
</dbReference>
<dbReference type="PRINTS" id="PR00081">
    <property type="entry name" value="GDHRDH"/>
</dbReference>
<sequence length="351" mass="38320">MVWSPADLLWSLTNRAPLSVFESICANLALVFGATLVFDQVYNLLRGNQFQPRGKHVYVTGASMGLGRAVAVELAKQGAHVTVVARTESTLKETVELMKQAAAGQKNPIEQQFHWVTADVTDREQAIKALDVASTHFGGKVPDIIMTCAGVAIPKLFVEAPVEDFEKQMQLNYFGTLYTVHESVKRMVQAGVKGKIVITSSTMGLVGFTGYSSYSPTKYALRGLAESLRNEFVMYGIGMHIYYPGTMFSPGFENENLTKPLITREIEGSSGLTSVEAAKGLLKGLSRGIFAITTDFDTNFLRIAGKGVTPSVNIGLDYLLGLFAPFGAGWFMMETNMKVKSFGKKLLKKDL</sequence>
<comment type="caution">
    <text evidence="12">The sequence shown here is derived from an EMBL/GenBank/DDBJ whole genome shotgun (WGS) entry which is preliminary data.</text>
</comment>
<dbReference type="EMBL" id="JAAAHY010000037">
    <property type="protein sequence ID" value="KAF9968118.1"/>
    <property type="molecule type" value="Genomic_DNA"/>
</dbReference>
<evidence type="ECO:0000256" key="1">
    <source>
        <dbReference type="ARBA" id="ARBA00004240"/>
    </source>
</evidence>
<evidence type="ECO:0000256" key="5">
    <source>
        <dbReference type="ARBA" id="ARBA00022857"/>
    </source>
</evidence>
<evidence type="ECO:0000256" key="4">
    <source>
        <dbReference type="ARBA" id="ARBA00022824"/>
    </source>
</evidence>
<dbReference type="InterPro" id="IPR036291">
    <property type="entry name" value="NAD(P)-bd_dom_sf"/>
</dbReference>
<dbReference type="AlphaFoldDB" id="A0A9P6JE79"/>
<dbReference type="OrthoDB" id="10267115at2759"/>
<keyword evidence="8" id="KW-0443">Lipid metabolism</keyword>
<evidence type="ECO:0000256" key="8">
    <source>
        <dbReference type="ARBA" id="ARBA00023098"/>
    </source>
</evidence>
<dbReference type="PANTHER" id="PTHR43550">
    <property type="entry name" value="3-KETODIHYDROSPHINGOSINE REDUCTASE"/>
    <property type="match status" value="1"/>
</dbReference>
<evidence type="ECO:0000256" key="6">
    <source>
        <dbReference type="ARBA" id="ARBA00022919"/>
    </source>
</evidence>
<keyword evidence="4" id="KW-0256">Endoplasmic reticulum</keyword>
<evidence type="ECO:0000256" key="10">
    <source>
        <dbReference type="ARBA" id="ARBA00044737"/>
    </source>
</evidence>
<dbReference type="PANTHER" id="PTHR43550:SF3">
    <property type="entry name" value="3-KETODIHYDROSPHINGOSINE REDUCTASE"/>
    <property type="match status" value="1"/>
</dbReference>
<dbReference type="EC" id="1.1.1.102" evidence="9"/>
<dbReference type="Pfam" id="PF00106">
    <property type="entry name" value="adh_short"/>
    <property type="match status" value="1"/>
</dbReference>
<evidence type="ECO:0000313" key="12">
    <source>
        <dbReference type="EMBL" id="KAF9968118.1"/>
    </source>
</evidence>
<keyword evidence="6" id="KW-0746">Sphingolipid metabolism</keyword>
<dbReference type="CDD" id="cd08939">
    <property type="entry name" value="KDSR-like_SDR_c"/>
    <property type="match status" value="1"/>
</dbReference>
<dbReference type="InterPro" id="IPR045022">
    <property type="entry name" value="KDSR-like"/>
</dbReference>
<comment type="function">
    <text evidence="10">Catalyzes the reduction of 3'-oxosphinganine (3-ketodihydrosphingosine/KDS) to sphinganine (dihydrosphingosine/DHS), the second step of de novo sphingolipid biosynthesis.</text>
</comment>
<comment type="subcellular location">
    <subcellularLocation>
        <location evidence="1">Endoplasmic reticulum</location>
    </subcellularLocation>
</comment>
<gene>
    <name evidence="12" type="primary">TSC10</name>
    <name evidence="12" type="ORF">BGZ70_006517</name>
</gene>
<comment type="catalytic activity">
    <reaction evidence="11">
        <text>sphinganine + NADP(+) = 3-oxosphinganine + NADPH + H(+)</text>
        <dbReference type="Rhea" id="RHEA:22640"/>
        <dbReference type="ChEBI" id="CHEBI:15378"/>
        <dbReference type="ChEBI" id="CHEBI:57783"/>
        <dbReference type="ChEBI" id="CHEBI:57817"/>
        <dbReference type="ChEBI" id="CHEBI:58299"/>
        <dbReference type="ChEBI" id="CHEBI:58349"/>
        <dbReference type="EC" id="1.1.1.102"/>
    </reaction>
    <physiologicalReaction direction="right-to-left" evidence="11">
        <dbReference type="Rhea" id="RHEA:22642"/>
    </physiologicalReaction>
</comment>
<evidence type="ECO:0000313" key="13">
    <source>
        <dbReference type="Proteomes" id="UP000738359"/>
    </source>
</evidence>
<dbReference type="GO" id="GO:0030148">
    <property type="term" value="P:sphingolipid biosynthetic process"/>
    <property type="evidence" value="ECO:0007669"/>
    <property type="project" value="InterPro"/>
</dbReference>
<comment type="pathway">
    <text evidence="3">Sphingolipid metabolism.</text>
</comment>
<evidence type="ECO:0000256" key="9">
    <source>
        <dbReference type="ARBA" id="ARBA00026112"/>
    </source>
</evidence>
<dbReference type="FunFam" id="3.40.50.720:FF:000468">
    <property type="entry name" value="Short-chain dehydrogenase, putative"/>
    <property type="match status" value="1"/>
</dbReference>
<keyword evidence="7" id="KW-0560">Oxidoreductase</keyword>
<evidence type="ECO:0000256" key="7">
    <source>
        <dbReference type="ARBA" id="ARBA00023002"/>
    </source>
</evidence>
<evidence type="ECO:0000256" key="3">
    <source>
        <dbReference type="ARBA" id="ARBA00004991"/>
    </source>
</evidence>
<name>A0A9P6JE79_MORAP</name>
<dbReference type="SUPFAM" id="SSF51735">
    <property type="entry name" value="NAD(P)-binding Rossmann-fold domains"/>
    <property type="match status" value="1"/>
</dbReference>